<dbReference type="EMBL" id="CAADGH010000065">
    <property type="protein sequence ID" value="VFK76628.1"/>
    <property type="molecule type" value="Genomic_DNA"/>
</dbReference>
<accession>A0A450XYA7</accession>
<gene>
    <name evidence="1" type="ORF">BECKMB1821G_GA0114241_106930</name>
    <name evidence="3" type="ORF">BECKMB1821H_GA0114242_106531</name>
    <name evidence="2" type="ORF">BECKMB1821I_GA0114274_106629</name>
</gene>
<dbReference type="EMBL" id="CAADFQ010000066">
    <property type="protein sequence ID" value="VFK34272.1"/>
    <property type="molecule type" value="Genomic_DNA"/>
</dbReference>
<reference evidence="2" key="1">
    <citation type="submission" date="2019-02" db="EMBL/GenBank/DDBJ databases">
        <authorList>
            <person name="Gruber-Vodicka R. H."/>
            <person name="Seah K. B. B."/>
        </authorList>
    </citation>
    <scope>NUCLEOTIDE SEQUENCE</scope>
    <source>
        <strain evidence="1">BECK_BZ197</strain>
        <strain evidence="3">BECK_BZ198</strain>
        <strain evidence="2">BECK_BZ199</strain>
    </source>
</reference>
<evidence type="ECO:0000313" key="2">
    <source>
        <dbReference type="EMBL" id="VFK34272.1"/>
    </source>
</evidence>
<evidence type="ECO:0000313" key="1">
    <source>
        <dbReference type="EMBL" id="VFK30724.1"/>
    </source>
</evidence>
<evidence type="ECO:0000313" key="3">
    <source>
        <dbReference type="EMBL" id="VFK76628.1"/>
    </source>
</evidence>
<dbReference type="AlphaFoldDB" id="A0A450XYA7"/>
<sequence>MNVQVVIGGYCGAQRQAIADDTIRLVKKHGQTLNLDAAVLADLEQGLADVNRLEPPERLLEKLRLSVYHQRLQATDRCMGAMYDTARRIRDFSEAYPEIAEEAKFLLDFMKVFKPGKKKEKKEPGGEAPQS</sequence>
<dbReference type="EMBL" id="CAADFO010000069">
    <property type="protein sequence ID" value="VFK30724.1"/>
    <property type="molecule type" value="Genomic_DNA"/>
</dbReference>
<proteinExistence type="predicted"/>
<name>A0A450XYA7_9GAMM</name>
<organism evidence="2">
    <name type="scientific">Candidatus Kentrum sp. MB</name>
    <dbReference type="NCBI Taxonomy" id="2138164"/>
    <lineage>
        <taxon>Bacteria</taxon>
        <taxon>Pseudomonadati</taxon>
        <taxon>Pseudomonadota</taxon>
        <taxon>Gammaproteobacteria</taxon>
        <taxon>Candidatus Kentrum</taxon>
    </lineage>
</organism>
<protein>
    <submittedName>
        <fullName evidence="2">Uncharacterized protein</fullName>
    </submittedName>
</protein>